<accession>A0A4Y1WXB8</accession>
<name>A0A4Y1WXB8_9BACT</name>
<dbReference type="RefSeq" id="WP_141427518.1">
    <property type="nucleotide sequence ID" value="NZ_AP019736.1"/>
</dbReference>
<feature type="transmembrane region" description="Helical" evidence="1">
    <location>
        <begin position="137"/>
        <end position="161"/>
    </location>
</feature>
<dbReference type="GeneID" id="98672231"/>
<dbReference type="KEGG" id="ada:A5CPEGH6_02590"/>
<evidence type="ECO:0000313" key="3">
    <source>
        <dbReference type="Proteomes" id="UP000319374"/>
    </source>
</evidence>
<gene>
    <name evidence="2" type="ORF">A5CPEGH6_02590</name>
</gene>
<keyword evidence="1" id="KW-0812">Transmembrane</keyword>
<protein>
    <recommendedName>
        <fullName evidence="4">DUF4199 domain-containing protein</fullName>
    </recommendedName>
</protein>
<organism evidence="2 3">
    <name type="scientific">Alistipes dispar</name>
    <dbReference type="NCBI Taxonomy" id="2585119"/>
    <lineage>
        <taxon>Bacteria</taxon>
        <taxon>Pseudomonadati</taxon>
        <taxon>Bacteroidota</taxon>
        <taxon>Bacteroidia</taxon>
        <taxon>Bacteroidales</taxon>
        <taxon>Rikenellaceae</taxon>
        <taxon>Alistipes</taxon>
    </lineage>
</organism>
<evidence type="ECO:0000256" key="1">
    <source>
        <dbReference type="SAM" id="Phobius"/>
    </source>
</evidence>
<feature type="transmembrane region" description="Helical" evidence="1">
    <location>
        <begin position="74"/>
        <end position="92"/>
    </location>
</feature>
<dbReference type="OrthoDB" id="1004007at2"/>
<dbReference type="Proteomes" id="UP000319374">
    <property type="component" value="Chromosome"/>
</dbReference>
<proteinExistence type="predicted"/>
<feature type="transmembrane region" description="Helical" evidence="1">
    <location>
        <begin position="36"/>
        <end position="53"/>
    </location>
</feature>
<dbReference type="AlphaFoldDB" id="A0A4Y1WXB8"/>
<evidence type="ECO:0000313" key="2">
    <source>
        <dbReference type="EMBL" id="BBL05621.1"/>
    </source>
</evidence>
<keyword evidence="1" id="KW-1133">Transmembrane helix</keyword>
<evidence type="ECO:0008006" key="4">
    <source>
        <dbReference type="Google" id="ProtNLM"/>
    </source>
</evidence>
<feature type="transmembrane region" description="Helical" evidence="1">
    <location>
        <begin position="12"/>
        <end position="30"/>
    </location>
</feature>
<keyword evidence="3" id="KW-1185">Reference proteome</keyword>
<reference evidence="3" key="1">
    <citation type="submission" date="2019-06" db="EMBL/GenBank/DDBJ databases">
        <title>Alistipes onderdonkii subsp. vulgaris subsp. nov., Alistipes dispar sp. nov. and Alistipes communis sp. nov., isolated from human faeces, and creation of Alistipes onderdonkii subsp. onderdonkii subsp. nov.</title>
        <authorList>
            <person name="Sakamoto M."/>
            <person name="Ikeyama N."/>
            <person name="Ogata Y."/>
            <person name="Suda W."/>
            <person name="Iino T."/>
            <person name="Hattori M."/>
            <person name="Ohkuma M."/>
        </authorList>
    </citation>
    <scope>NUCLEOTIDE SEQUENCE [LARGE SCALE GENOMIC DNA]</scope>
    <source>
        <strain evidence="3">5CPEGH6</strain>
    </source>
</reference>
<sequence length="184" mass="20764">MEKTNFWNDAAKWGAVMALVQIVFTTAGLFWRSSLLSLVSVAVFVVLLFFFTKRRVLLYGRGENGYGYGQCMKYIFWMMCFSGVLIGAWEIVARNVLFASRYETLLGESLKAMASLYSEAQLEMAVSMARTMFFSPIWVVVLSVLGAVVQGCFFGLFVSAFTKRDVVWVKHAEDSAERKDSSDE</sequence>
<keyword evidence="1" id="KW-0472">Membrane</keyword>
<dbReference type="EMBL" id="AP019736">
    <property type="protein sequence ID" value="BBL05621.1"/>
    <property type="molecule type" value="Genomic_DNA"/>
</dbReference>